<dbReference type="InterPro" id="IPR000836">
    <property type="entry name" value="PRTase_dom"/>
</dbReference>
<sequence>MIAKFQNRLEAAHLLAQQLQHLGLQPPGVVLAIPRGGVPIGAVLAQALGWPLELALTKKIGHPSNPEYAVGAVSETGYVLTPGLVLPTEYLAEQIPRLQAQLRERRLQFAGTQPATPLRGRTVVITDDGVATGHTMLATLELVLVQQSARVVVAVPVSSAEALRLMAARVDEVVSLLVPPDFHAVGQYYHDFSETTDADVTAALAQVRGPTS</sequence>
<reference evidence="2 3" key="1">
    <citation type="submission" date="2015-11" db="EMBL/GenBank/DDBJ databases">
        <title>Solirubrum puertoriconensis gen. nov. an environmental bacteria isolated in Puerto Rico.</title>
        <authorList>
            <person name="Cuebas-Irizarry M.F."/>
            <person name="Montalvo-Rodriguez R."/>
        </authorList>
    </citation>
    <scope>NUCLEOTIDE SEQUENCE [LARGE SCALE GENOMIC DNA]</scope>
    <source>
        <strain evidence="2 3">MC1A</strain>
    </source>
</reference>
<dbReference type="Pfam" id="PF00156">
    <property type="entry name" value="Pribosyltran"/>
    <property type="match status" value="1"/>
</dbReference>
<keyword evidence="3" id="KW-1185">Reference proteome</keyword>
<dbReference type="OrthoDB" id="9810066at2"/>
<proteinExistence type="predicted"/>
<gene>
    <name evidence="2" type="ORF">ASU33_16705</name>
</gene>
<dbReference type="EMBL" id="LNAL01000003">
    <property type="protein sequence ID" value="KUG09370.1"/>
    <property type="molecule type" value="Genomic_DNA"/>
</dbReference>
<name>A0A9X0HNT9_SOLP1</name>
<comment type="caution">
    <text evidence="2">The sequence shown here is derived from an EMBL/GenBank/DDBJ whole genome shotgun (WGS) entry which is preliminary data.</text>
</comment>
<dbReference type="AlphaFoldDB" id="A0A9X0HNT9"/>
<organism evidence="2 3">
    <name type="scientific">Solirubrum puertoriconensis</name>
    <dbReference type="NCBI Taxonomy" id="1751427"/>
    <lineage>
        <taxon>Bacteria</taxon>
        <taxon>Pseudomonadati</taxon>
        <taxon>Bacteroidota</taxon>
        <taxon>Cytophagia</taxon>
        <taxon>Cytophagales</taxon>
    </lineage>
</organism>
<dbReference type="Gene3D" id="3.40.50.2020">
    <property type="match status" value="1"/>
</dbReference>
<feature type="domain" description="Phosphoribosyltransferase" evidence="1">
    <location>
        <begin position="10"/>
        <end position="192"/>
    </location>
</feature>
<dbReference type="Gene3D" id="3.30.1310.20">
    <property type="entry name" value="PRTase-like"/>
    <property type="match status" value="1"/>
</dbReference>
<accession>A0A9X0HNT9</accession>
<dbReference type="SUPFAM" id="SSF53271">
    <property type="entry name" value="PRTase-like"/>
    <property type="match status" value="1"/>
</dbReference>
<evidence type="ECO:0000313" key="2">
    <source>
        <dbReference type="EMBL" id="KUG09370.1"/>
    </source>
</evidence>
<dbReference type="RefSeq" id="WP_059067257.1">
    <property type="nucleotide sequence ID" value="NZ_LNAL01000003.1"/>
</dbReference>
<evidence type="ECO:0000259" key="1">
    <source>
        <dbReference type="Pfam" id="PF00156"/>
    </source>
</evidence>
<dbReference type="CDD" id="cd06223">
    <property type="entry name" value="PRTases_typeI"/>
    <property type="match status" value="1"/>
</dbReference>
<evidence type="ECO:0000313" key="3">
    <source>
        <dbReference type="Proteomes" id="UP000054223"/>
    </source>
</evidence>
<protein>
    <recommendedName>
        <fullName evidence="1">Phosphoribosyltransferase domain-containing protein</fullName>
    </recommendedName>
</protein>
<dbReference type="Proteomes" id="UP000054223">
    <property type="component" value="Unassembled WGS sequence"/>
</dbReference>
<dbReference type="InterPro" id="IPR029057">
    <property type="entry name" value="PRTase-like"/>
</dbReference>